<dbReference type="OrthoDB" id="6793339at2"/>
<gene>
    <name evidence="3" type="ORF">CR155_06885</name>
</gene>
<name>A0A2N4UHJ9_9BURK</name>
<dbReference type="RefSeq" id="WP_102069263.1">
    <property type="nucleotide sequence ID" value="NZ_PDNV01000004.1"/>
</dbReference>
<dbReference type="InterPro" id="IPR047794">
    <property type="entry name" value="C45_proenzyme-like"/>
</dbReference>
<dbReference type="EMBL" id="PDNV01000004">
    <property type="protein sequence ID" value="PLC54494.1"/>
    <property type="molecule type" value="Genomic_DNA"/>
</dbReference>
<dbReference type="Proteomes" id="UP000234328">
    <property type="component" value="Unassembled WGS sequence"/>
</dbReference>
<dbReference type="Pfam" id="PF03417">
    <property type="entry name" value="AAT"/>
    <property type="match status" value="1"/>
</dbReference>
<reference evidence="3 4" key="1">
    <citation type="submission" date="2017-10" db="EMBL/GenBank/DDBJ databases">
        <title>Two draft genome sequences of Pusillimonas sp. strains isolated from a nitrate- and radionuclide-contaminated groundwater in Russia.</title>
        <authorList>
            <person name="Grouzdev D.S."/>
            <person name="Tourova T.P."/>
            <person name="Goeva M.A."/>
            <person name="Babich T.L."/>
            <person name="Sokolova D.S."/>
            <person name="Abdullin R."/>
            <person name="Poltaraus A.B."/>
            <person name="Toshchakov S.V."/>
            <person name="Nazina T.N."/>
        </authorList>
    </citation>
    <scope>NUCLEOTIDE SEQUENCE [LARGE SCALE GENOMIC DNA]</scope>
    <source>
        <strain evidence="3 4">JR1/69-2-13</strain>
    </source>
</reference>
<dbReference type="PANTHER" id="PTHR34180">
    <property type="entry name" value="PEPTIDASE C45"/>
    <property type="match status" value="1"/>
</dbReference>
<keyword evidence="4" id="KW-1185">Reference proteome</keyword>
<dbReference type="AlphaFoldDB" id="A0A2N4UHJ9"/>
<feature type="region of interest" description="Disordered" evidence="1">
    <location>
        <begin position="243"/>
        <end position="273"/>
    </location>
</feature>
<dbReference type="InterPro" id="IPR005079">
    <property type="entry name" value="Peptidase_C45_hydrolase"/>
</dbReference>
<dbReference type="NCBIfam" id="NF040521">
    <property type="entry name" value="C45_proenzyme"/>
    <property type="match status" value="1"/>
</dbReference>
<organism evidence="3 4">
    <name type="scientific">Pollutimonas nitritireducens</name>
    <dbReference type="NCBI Taxonomy" id="2045209"/>
    <lineage>
        <taxon>Bacteria</taxon>
        <taxon>Pseudomonadati</taxon>
        <taxon>Pseudomonadota</taxon>
        <taxon>Betaproteobacteria</taxon>
        <taxon>Burkholderiales</taxon>
        <taxon>Alcaligenaceae</taxon>
        <taxon>Pollutimonas</taxon>
    </lineage>
</organism>
<protein>
    <submittedName>
        <fullName evidence="3">Peptidase C45</fullName>
    </submittedName>
</protein>
<accession>A0A2N4UHJ9</accession>
<evidence type="ECO:0000259" key="2">
    <source>
        <dbReference type="Pfam" id="PF03417"/>
    </source>
</evidence>
<dbReference type="PANTHER" id="PTHR34180:SF1">
    <property type="entry name" value="BETA-ALANYL-DOPAMINE_CARCININE HYDROLASE"/>
    <property type="match status" value="1"/>
</dbReference>
<proteinExistence type="predicted"/>
<evidence type="ECO:0000256" key="1">
    <source>
        <dbReference type="SAM" id="MobiDB-lite"/>
    </source>
</evidence>
<evidence type="ECO:0000313" key="4">
    <source>
        <dbReference type="Proteomes" id="UP000234328"/>
    </source>
</evidence>
<comment type="caution">
    <text evidence="3">The sequence shown here is derived from an EMBL/GenBank/DDBJ whole genome shotgun (WGS) entry which is preliminary data.</text>
</comment>
<evidence type="ECO:0000313" key="3">
    <source>
        <dbReference type="EMBL" id="PLC54494.1"/>
    </source>
</evidence>
<sequence>MLSLIELSGSSFQTGWALGRFGAQAAHSYLVSSPSWKFAMAWRGTDISLAMQALVQRHFPRVYQELQGLAAGLDLPPEDVFLWNCRGDLFSTAPDGCTTVQLPGTDGPRVTHNEDGDPGFAGYCGIATFANDDGPDFASFVYPASIPGHTFAVNEHGLAMTVNNLRSRQAGLGIPRMVLTRALLDCSSMKQAVDLLFSTPRSGGFHLSLAQQGHADLMSIEFNALHVSTQFVRVPSVHANHALHASMRNQPEIVTESSRRRQHRGNELLQHGAASSGAIDPMSILADQENREFPIYRDQADDSDAENTMATADIRAGAETVKWAVHERPSQSARFHLVDAKLV</sequence>
<dbReference type="InterPro" id="IPR047801">
    <property type="entry name" value="Peptidase_C45"/>
</dbReference>
<feature type="domain" description="Peptidase C45 hydrolase" evidence="2">
    <location>
        <begin position="107"/>
        <end position="327"/>
    </location>
</feature>
<dbReference type="Gene3D" id="3.60.60.10">
    <property type="entry name" value="Penicillin V Acylase, Chain A"/>
    <property type="match status" value="1"/>
</dbReference>